<accession>A0AAD4MJB7</accession>
<evidence type="ECO:0000313" key="1">
    <source>
        <dbReference type="EMBL" id="KAI1695294.1"/>
    </source>
</evidence>
<name>A0AAD4MJB7_9BILA</name>
<organism evidence="1 2">
    <name type="scientific">Ditylenchus destructor</name>
    <dbReference type="NCBI Taxonomy" id="166010"/>
    <lineage>
        <taxon>Eukaryota</taxon>
        <taxon>Metazoa</taxon>
        <taxon>Ecdysozoa</taxon>
        <taxon>Nematoda</taxon>
        <taxon>Chromadorea</taxon>
        <taxon>Rhabditida</taxon>
        <taxon>Tylenchina</taxon>
        <taxon>Tylenchomorpha</taxon>
        <taxon>Sphaerularioidea</taxon>
        <taxon>Anguinidae</taxon>
        <taxon>Anguininae</taxon>
        <taxon>Ditylenchus</taxon>
    </lineage>
</organism>
<gene>
    <name evidence="1" type="ORF">DdX_19658</name>
</gene>
<sequence>MDEEVSCTFKESYYIVVCMCNQSLTAEEYCRGVDKTVFEAKRLYKAYYIYGVLLSNIYSMYEYYTHFHISPSHSQSDGFLLCNQATATNNIASNDFISSAEFEIKIWSSSYSWMCSTPEEMRYFYNSSQSLYLNFRYKYIKLTERIALFPADLSHWEGTFEDNKCIKIQPSAFHEYCLCMGRNKSERFCKSTASILQKHDEFRNKTDNDQSSSSYSLTSLSTATTIQNILSDDDDDERPDDGWRWQAIQNNYKENIAWTPPPNFTLLMILVQKNLATSSVLRSLLVWGFEIPLDTVLLWRPTIPDNP</sequence>
<comment type="caution">
    <text evidence="1">The sequence shown here is derived from an EMBL/GenBank/DDBJ whole genome shotgun (WGS) entry which is preliminary data.</text>
</comment>
<reference evidence="1" key="1">
    <citation type="submission" date="2022-01" db="EMBL/GenBank/DDBJ databases">
        <title>Genome Sequence Resource for Two Populations of Ditylenchus destructor, the Migratory Endoparasitic Phytonematode.</title>
        <authorList>
            <person name="Zhang H."/>
            <person name="Lin R."/>
            <person name="Xie B."/>
        </authorList>
    </citation>
    <scope>NUCLEOTIDE SEQUENCE</scope>
    <source>
        <strain evidence="1">BazhouSP</strain>
    </source>
</reference>
<dbReference type="EMBL" id="JAKKPZ010000418">
    <property type="protein sequence ID" value="KAI1695294.1"/>
    <property type="molecule type" value="Genomic_DNA"/>
</dbReference>
<keyword evidence="2" id="KW-1185">Reference proteome</keyword>
<proteinExistence type="predicted"/>
<dbReference type="Proteomes" id="UP001201812">
    <property type="component" value="Unassembled WGS sequence"/>
</dbReference>
<protein>
    <submittedName>
        <fullName evidence="1">Uncharacterized protein</fullName>
    </submittedName>
</protein>
<evidence type="ECO:0000313" key="2">
    <source>
        <dbReference type="Proteomes" id="UP001201812"/>
    </source>
</evidence>
<dbReference type="AlphaFoldDB" id="A0AAD4MJB7"/>